<feature type="compositionally biased region" description="Basic and acidic residues" evidence="1">
    <location>
        <begin position="27"/>
        <end position="42"/>
    </location>
</feature>
<dbReference type="InterPro" id="IPR018721">
    <property type="entry name" value="DUF2252"/>
</dbReference>
<proteinExistence type="predicted"/>
<feature type="region of interest" description="Disordered" evidence="1">
    <location>
        <begin position="1"/>
        <end position="51"/>
    </location>
</feature>
<protein>
    <submittedName>
        <fullName evidence="2">Uncharacterized protein conserved in bacteria</fullName>
    </submittedName>
</protein>
<accession>A0A379KN81</accession>
<gene>
    <name evidence="2" type="ORF">NCTC7914_03512</name>
</gene>
<organism evidence="2 3">
    <name type="scientific">Pseudomonas putida</name>
    <name type="common">Arthrobacter siderocapsulatus</name>
    <dbReference type="NCBI Taxonomy" id="303"/>
    <lineage>
        <taxon>Bacteria</taxon>
        <taxon>Pseudomonadati</taxon>
        <taxon>Pseudomonadota</taxon>
        <taxon>Gammaproteobacteria</taxon>
        <taxon>Pseudomonadales</taxon>
        <taxon>Pseudomonadaceae</taxon>
        <taxon>Pseudomonas</taxon>
    </lineage>
</organism>
<dbReference type="EMBL" id="UGUY01000001">
    <property type="protein sequence ID" value="SUD69369.1"/>
    <property type="molecule type" value="Genomic_DNA"/>
</dbReference>
<evidence type="ECO:0000256" key="1">
    <source>
        <dbReference type="SAM" id="MobiDB-lite"/>
    </source>
</evidence>
<dbReference type="PANTHER" id="PTHR39441">
    <property type="entry name" value="DUF2252 DOMAIN-CONTAINING PROTEIN"/>
    <property type="match status" value="1"/>
</dbReference>
<dbReference type="Pfam" id="PF10009">
    <property type="entry name" value="DUF2252"/>
    <property type="match status" value="1"/>
</dbReference>
<dbReference type="PANTHER" id="PTHR39441:SF1">
    <property type="entry name" value="DUF2252 DOMAIN-CONTAINING PROTEIN"/>
    <property type="match status" value="1"/>
</dbReference>
<evidence type="ECO:0000313" key="3">
    <source>
        <dbReference type="Proteomes" id="UP000254602"/>
    </source>
</evidence>
<reference evidence="2 3" key="1">
    <citation type="submission" date="2018-06" db="EMBL/GenBank/DDBJ databases">
        <authorList>
            <consortium name="Pathogen Informatics"/>
            <person name="Doyle S."/>
        </authorList>
    </citation>
    <scope>NUCLEOTIDE SEQUENCE [LARGE SCALE GENOMIC DNA]</scope>
    <source>
        <strain evidence="2 3">NCTC7914</strain>
    </source>
</reference>
<evidence type="ECO:0000313" key="2">
    <source>
        <dbReference type="EMBL" id="SUD69369.1"/>
    </source>
</evidence>
<name>A0A379KN81_PSEPU</name>
<dbReference type="RefSeq" id="WP_222838751.1">
    <property type="nucleotide sequence ID" value="NZ_UGUY01000001.1"/>
</dbReference>
<sequence>MPEFRKQASSHLQADDDGRREHKRFASRKERLDAGKKLRETVPRSSHAFWKPTHKHRDPVDILEQSNRSRHPALVPVRYGRMLRSPFTFLRGSAGLMARDLATLPHTGVRVQACGDCHLLNFGLFATPERNLIFDINDFDETLPAPWEWDIKRLATSFAVAARDNRLIDEDARRLAMECVRAYRERMRELTTMSPLEIWYDRLDAQTLIDMAPSLKYRKAREQLMAKARTRIGDYLYPQISDEVGGRRRLVDQPPILFHVDEADFINRVHLALEDYRTSLLPERRVLYDRYRLEDFAMKAVGIGSVGTYCFVGLFFSAQNNPLLLQFKQACPSVLEPYAGKSEFVNQGQRVVTGQRLMQSASDIFLGWTESTKGRQFFVRQLRDMKMSLPVEGASLEQMMMYAEVCGITLARAHAKSGDAALISGYLGKSNTFDQAIGDFSLAYAEQNAKDYAALISAEKKGRIKALREED</sequence>
<dbReference type="Proteomes" id="UP000254602">
    <property type="component" value="Unassembled WGS sequence"/>
</dbReference>
<dbReference type="AlphaFoldDB" id="A0A379KN81"/>